<dbReference type="SUPFAM" id="SSF48371">
    <property type="entry name" value="ARM repeat"/>
    <property type="match status" value="1"/>
</dbReference>
<dbReference type="EMBL" id="JAVDVI010000003">
    <property type="protein sequence ID" value="MDR6967076.1"/>
    <property type="molecule type" value="Genomic_DNA"/>
</dbReference>
<protein>
    <submittedName>
        <fullName evidence="2">Uncharacterized protein</fullName>
    </submittedName>
</protein>
<name>A0ABU1TMI7_9FLAO</name>
<feature type="coiled-coil region" evidence="1">
    <location>
        <begin position="100"/>
        <end position="127"/>
    </location>
</feature>
<sequence length="900" mass="103643">MANSLYGDTRLNDSLELARRSKSIVPEIKHWCSHIKIASEYGGMIGQMGLPTMNHVSCPQANGGGAMNLEWVAQDFIIANCQDCQFHAEVFPKNFGRRTLELYKEYVDKLNQDREEEQKIVDDVKTKIKGKILDRFKFSKTTEVSILRLVDKLSDNQNQFEIAKSIKESSRLKPAFFNSLSLDYLVLFFDNEDISPDIADAVVNVLLADPSKLSDFGKSRILDCFAKGQNLNTIVRLAQYLNLTQEEELVFVTLLINNYFKENFTSQDDPFENSSPFIIKHFQDYSSRQQENFKTIVRNSLKDQDSAVRKNTCLILYQLYILEKAIAIPFLDNMILAYNIEEDSRGGSDWTVCRTLIRFCYTDIDLVLNTISGKFNTLSAGAKVQILKFYDKFLETDDLRESFPVQSSALIDKIIGFTANNEIKDDFENPFSILRDLTRSYPTKFNDKFEVFLGFLITALKEKNTFNWNKDNLNSNTTTFNPLIGLNPYDIIGLETKISAKLSNVKDILVNLVQENETANFGEIIKIIRNLDSKKTEDVDVKIYLISIIRSSIKSNISLVQILPDTYNWLLDMNALAVRMEALKLLAILLENHFVIIPQTIIDLLLLLIKDDNVVIKKFAIDAYGQILVKKPSTVSEEVINYLLDQYDSRYIGISHAMSNLTYPLLNMLSVEMHGKLYGKVVMMLALHCLQKEKNHNFCQKLLKQAIFLNRKVNSENFIPYEKNIVTNYLLPDCSDLDFYKAENAIKLLKDLRRNNDDLNDLWLASALGFIYKYPPHRHEMAISNSFRKGFYSEMYYLRRSDMVRESEAIIEYLKNHLDEVDLYDYDIINILNLFGYFSLHSENLNLCNYIIENVQNVPSKKYFFRVVKDHKLLSGLALAGKDNVLNEFLLKSKTDGSII</sequence>
<evidence type="ECO:0000313" key="2">
    <source>
        <dbReference type="EMBL" id="MDR6967076.1"/>
    </source>
</evidence>
<keyword evidence="3" id="KW-1185">Reference proteome</keyword>
<proteinExistence type="predicted"/>
<gene>
    <name evidence="2" type="ORF">J2X31_001076</name>
</gene>
<evidence type="ECO:0000313" key="3">
    <source>
        <dbReference type="Proteomes" id="UP001255185"/>
    </source>
</evidence>
<keyword evidence="1" id="KW-0175">Coiled coil</keyword>
<dbReference type="InterPro" id="IPR016024">
    <property type="entry name" value="ARM-type_fold"/>
</dbReference>
<organism evidence="2 3">
    <name type="scientific">Flavobacterium arsenatis</name>
    <dbReference type="NCBI Taxonomy" id="1484332"/>
    <lineage>
        <taxon>Bacteria</taxon>
        <taxon>Pseudomonadati</taxon>
        <taxon>Bacteroidota</taxon>
        <taxon>Flavobacteriia</taxon>
        <taxon>Flavobacteriales</taxon>
        <taxon>Flavobacteriaceae</taxon>
        <taxon>Flavobacterium</taxon>
    </lineage>
</organism>
<accession>A0ABU1TMI7</accession>
<evidence type="ECO:0000256" key="1">
    <source>
        <dbReference type="SAM" id="Coils"/>
    </source>
</evidence>
<dbReference type="RefSeq" id="WP_310025029.1">
    <property type="nucleotide sequence ID" value="NZ_JAVDVI010000003.1"/>
</dbReference>
<comment type="caution">
    <text evidence="2">The sequence shown here is derived from an EMBL/GenBank/DDBJ whole genome shotgun (WGS) entry which is preliminary data.</text>
</comment>
<dbReference type="Proteomes" id="UP001255185">
    <property type="component" value="Unassembled WGS sequence"/>
</dbReference>
<reference evidence="2 3" key="1">
    <citation type="submission" date="2023-07" db="EMBL/GenBank/DDBJ databases">
        <title>Sorghum-associated microbial communities from plants grown in Nebraska, USA.</title>
        <authorList>
            <person name="Schachtman D."/>
        </authorList>
    </citation>
    <scope>NUCLEOTIDE SEQUENCE [LARGE SCALE GENOMIC DNA]</scope>
    <source>
        <strain evidence="2 3">3773</strain>
    </source>
</reference>